<dbReference type="EMBL" id="CAJVCH010305304">
    <property type="protein sequence ID" value="CAG7785845.1"/>
    <property type="molecule type" value="Genomic_DNA"/>
</dbReference>
<dbReference type="AlphaFoldDB" id="A0A8J2PG63"/>
<feature type="domain" description="HTH CENPB-type" evidence="2">
    <location>
        <begin position="57"/>
        <end position="135"/>
    </location>
</feature>
<evidence type="ECO:0000259" key="2">
    <source>
        <dbReference type="PROSITE" id="PS51253"/>
    </source>
</evidence>
<reference evidence="3" key="1">
    <citation type="submission" date="2021-06" db="EMBL/GenBank/DDBJ databases">
        <authorList>
            <person name="Hodson N. C."/>
            <person name="Mongue J. A."/>
            <person name="Jaron S. K."/>
        </authorList>
    </citation>
    <scope>NUCLEOTIDE SEQUENCE</scope>
</reference>
<dbReference type="InterPro" id="IPR006600">
    <property type="entry name" value="HTH_CenpB_DNA-bd_dom"/>
</dbReference>
<accession>A0A8J2PG63</accession>
<proteinExistence type="predicted"/>
<comment type="caution">
    <text evidence="3">The sequence shown here is derived from an EMBL/GenBank/DDBJ whole genome shotgun (WGS) entry which is preliminary data.</text>
</comment>
<dbReference type="Proteomes" id="UP000708208">
    <property type="component" value="Unassembled WGS sequence"/>
</dbReference>
<protein>
    <recommendedName>
        <fullName evidence="2">HTH CENPB-type domain-containing protein</fullName>
    </recommendedName>
</protein>
<organism evidence="3 4">
    <name type="scientific">Allacma fusca</name>
    <dbReference type="NCBI Taxonomy" id="39272"/>
    <lineage>
        <taxon>Eukaryota</taxon>
        <taxon>Metazoa</taxon>
        <taxon>Ecdysozoa</taxon>
        <taxon>Arthropoda</taxon>
        <taxon>Hexapoda</taxon>
        <taxon>Collembola</taxon>
        <taxon>Symphypleona</taxon>
        <taxon>Sminthuridae</taxon>
        <taxon>Allacma</taxon>
    </lineage>
</organism>
<feature type="non-terminal residue" evidence="3">
    <location>
        <position position="191"/>
    </location>
</feature>
<keyword evidence="1" id="KW-0238">DNA-binding</keyword>
<evidence type="ECO:0000313" key="3">
    <source>
        <dbReference type="EMBL" id="CAG7785845.1"/>
    </source>
</evidence>
<name>A0A8J2PG63_9HEXA</name>
<evidence type="ECO:0000256" key="1">
    <source>
        <dbReference type="ARBA" id="ARBA00023125"/>
    </source>
</evidence>
<sequence length="191" mass="22093">PRNYRRKTSPVDKESLRCAIADYNRNGISYNDSAKKFGVSPATLQRHVLGIVSDRMNQGRDSKVFTDAQEIEIRDYLLRLSDKYHGLTRLVLAQKAYQLASANQLVMPTGWEQHRRAGVDWVYGFMRRHQTLSVRKPSQLSCARRDNFTPEFVYRMFDNIEEVLRKYPAITAAHIFNMDETAVSIVPVSEH</sequence>
<dbReference type="OrthoDB" id="8028413at2759"/>
<dbReference type="PROSITE" id="PS51253">
    <property type="entry name" value="HTH_CENPB"/>
    <property type="match status" value="1"/>
</dbReference>
<gene>
    <name evidence="3" type="ORF">AFUS01_LOCUS24446</name>
</gene>
<keyword evidence="4" id="KW-1185">Reference proteome</keyword>
<dbReference type="GO" id="GO:0003677">
    <property type="term" value="F:DNA binding"/>
    <property type="evidence" value="ECO:0007669"/>
    <property type="project" value="UniProtKB-KW"/>
</dbReference>
<evidence type="ECO:0000313" key="4">
    <source>
        <dbReference type="Proteomes" id="UP000708208"/>
    </source>
</evidence>